<dbReference type="EMBL" id="WTXG01000052">
    <property type="protein sequence ID" value="KAI0296075.1"/>
    <property type="molecule type" value="Genomic_DNA"/>
</dbReference>
<evidence type="ECO:0000256" key="1">
    <source>
        <dbReference type="SAM" id="MobiDB-lite"/>
    </source>
</evidence>
<dbReference type="Proteomes" id="UP001203297">
    <property type="component" value="Unassembled WGS sequence"/>
</dbReference>
<proteinExistence type="predicted"/>
<dbReference type="AlphaFoldDB" id="A0AAD4M1F8"/>
<evidence type="ECO:0000313" key="3">
    <source>
        <dbReference type="Proteomes" id="UP001203297"/>
    </source>
</evidence>
<accession>A0AAD4M1F8</accession>
<gene>
    <name evidence="2" type="ORF">B0F90DRAFT_1669915</name>
</gene>
<sequence length="209" mass="22941">MTARHIELQKYGPLYVCKVMVATGTDVGRLKLVFANNFILQWGAAELTLLVPHRSNNNETGDGLAEPGTRRRTKPGGISHQLGGQVAIPQGIRRASAYQGGRLLEQCGVEASMFVKTPGAVAIILATQEEFGRFGWGCSRETQHLAQPPVDAAMHPPLLKALRECSKRWAESEPSNARQSLRSWAQTVENIAEHLRDEEETETGGWEGN</sequence>
<organism evidence="2 3">
    <name type="scientific">Multifurca ochricompacta</name>
    <dbReference type="NCBI Taxonomy" id="376703"/>
    <lineage>
        <taxon>Eukaryota</taxon>
        <taxon>Fungi</taxon>
        <taxon>Dikarya</taxon>
        <taxon>Basidiomycota</taxon>
        <taxon>Agaricomycotina</taxon>
        <taxon>Agaricomycetes</taxon>
        <taxon>Russulales</taxon>
        <taxon>Russulaceae</taxon>
        <taxon>Multifurca</taxon>
    </lineage>
</organism>
<reference evidence="2" key="1">
    <citation type="journal article" date="2022" name="New Phytol.">
        <title>Evolutionary transition to the ectomycorrhizal habit in the genomes of a hyperdiverse lineage of mushroom-forming fungi.</title>
        <authorList>
            <person name="Looney B."/>
            <person name="Miyauchi S."/>
            <person name="Morin E."/>
            <person name="Drula E."/>
            <person name="Courty P.E."/>
            <person name="Kohler A."/>
            <person name="Kuo A."/>
            <person name="LaButti K."/>
            <person name="Pangilinan J."/>
            <person name="Lipzen A."/>
            <person name="Riley R."/>
            <person name="Andreopoulos W."/>
            <person name="He G."/>
            <person name="Johnson J."/>
            <person name="Nolan M."/>
            <person name="Tritt A."/>
            <person name="Barry K.W."/>
            <person name="Grigoriev I.V."/>
            <person name="Nagy L.G."/>
            <person name="Hibbett D."/>
            <person name="Henrissat B."/>
            <person name="Matheny P.B."/>
            <person name="Labbe J."/>
            <person name="Martin F.M."/>
        </authorList>
    </citation>
    <scope>NUCLEOTIDE SEQUENCE</scope>
    <source>
        <strain evidence="2">BPL690</strain>
    </source>
</reference>
<feature type="region of interest" description="Disordered" evidence="1">
    <location>
        <begin position="56"/>
        <end position="80"/>
    </location>
</feature>
<keyword evidence="3" id="KW-1185">Reference proteome</keyword>
<evidence type="ECO:0000313" key="2">
    <source>
        <dbReference type="EMBL" id="KAI0296075.1"/>
    </source>
</evidence>
<name>A0AAD4M1F8_9AGAM</name>
<comment type="caution">
    <text evidence="2">The sequence shown here is derived from an EMBL/GenBank/DDBJ whole genome shotgun (WGS) entry which is preliminary data.</text>
</comment>
<protein>
    <submittedName>
        <fullName evidence="2">Uncharacterized protein</fullName>
    </submittedName>
</protein>